<dbReference type="EMBL" id="BEGY01000005">
    <property type="protein sequence ID" value="GAX73803.1"/>
    <property type="molecule type" value="Genomic_DNA"/>
</dbReference>
<evidence type="ECO:0000313" key="3">
    <source>
        <dbReference type="EMBL" id="GAX73803.1"/>
    </source>
</evidence>
<dbReference type="SUPFAM" id="SSF48371">
    <property type="entry name" value="ARM repeat"/>
    <property type="match status" value="1"/>
</dbReference>
<evidence type="ECO:0000256" key="2">
    <source>
        <dbReference type="SAM" id="MobiDB-lite"/>
    </source>
</evidence>
<feature type="region of interest" description="Disordered" evidence="2">
    <location>
        <begin position="574"/>
        <end position="595"/>
    </location>
</feature>
<evidence type="ECO:0000256" key="1">
    <source>
        <dbReference type="SAM" id="Coils"/>
    </source>
</evidence>
<dbReference type="OrthoDB" id="543803at2759"/>
<dbReference type="Gene3D" id="1.25.10.10">
    <property type="entry name" value="Leucine-rich Repeat Variant"/>
    <property type="match status" value="1"/>
</dbReference>
<keyword evidence="1" id="KW-0175">Coiled coil</keyword>
<sequence>MTTAAEERAKHSVVYSESTSEIKDDVAQLISCLKSNQGALGRQPAAFLIWHHAFEGDEKLAELVGSNIINVCFNIIDSPETSPVDKSCCAGILTAVCESPNHRDLVIKGRSSSGSNAPTILHSHLEDGIDIMRSYATRILRLVAEDPAGRTAFLKITEQRLMYIKQYSNFLMSCRDGTSAAHICALVKALIHQRDDLKGEAIQGGLVESLIQVVRYHKAEHTTCMAMGCLMELAWDRESWPRIVKCDGLRMLVDVLGPPPSAVMKHEMARWKHLIDPVFALQLQKEAEEERRKAEREREEVKKHALLEASGAASGPGSSSHTSPVGPEGTPPSTPPKTDSLHTVKSARFSRSTQVGNHAAIVTPMDRPSLEHSSQDASINNGGPDPDPSTLLSINSVGLKWHSTVTMPTYAAAAGCLYEMCSDSRHMHEVSMRLGASRLVPLLAFCMDADGDGKKKKKGKKKGLTLTSEQTEALISITGCLKFLTMVATNRYRVAQLGAAKYLKPIYEECGHTLLRRNAQAVLSNIAMLAENGQVLLEGKLPEEFLVAVPMRLSQDEQVQLSLEFPDAPFLSKLQQPAANKKKGAAAPKAPPKAT</sequence>
<feature type="region of interest" description="Disordered" evidence="2">
    <location>
        <begin position="365"/>
        <end position="387"/>
    </location>
</feature>
<accession>A0A250WSK5</accession>
<feature type="coiled-coil region" evidence="1">
    <location>
        <begin position="280"/>
        <end position="307"/>
    </location>
</feature>
<dbReference type="InterPro" id="IPR016024">
    <property type="entry name" value="ARM-type_fold"/>
</dbReference>
<name>A0A250WSK5_9CHLO</name>
<feature type="compositionally biased region" description="Low complexity" evidence="2">
    <location>
        <begin position="309"/>
        <end position="327"/>
    </location>
</feature>
<dbReference type="AlphaFoldDB" id="A0A250WSK5"/>
<keyword evidence="4" id="KW-1185">Reference proteome</keyword>
<dbReference type="InterPro" id="IPR011989">
    <property type="entry name" value="ARM-like"/>
</dbReference>
<reference evidence="3 4" key="1">
    <citation type="submission" date="2017-08" db="EMBL/GenBank/DDBJ databases">
        <title>Acidophilic green algal genome provides insights into adaptation to an acidic environment.</title>
        <authorList>
            <person name="Hirooka S."/>
            <person name="Hirose Y."/>
            <person name="Kanesaki Y."/>
            <person name="Higuchi S."/>
            <person name="Fujiwara T."/>
            <person name="Onuma R."/>
            <person name="Era A."/>
            <person name="Ohbayashi R."/>
            <person name="Uzuka A."/>
            <person name="Nozaki H."/>
            <person name="Yoshikawa H."/>
            <person name="Miyagishima S.Y."/>
        </authorList>
    </citation>
    <scope>NUCLEOTIDE SEQUENCE [LARGE SCALE GENOMIC DNA]</scope>
    <source>
        <strain evidence="3 4">NIES-2499</strain>
    </source>
</reference>
<comment type="caution">
    <text evidence="3">The sequence shown here is derived from an EMBL/GenBank/DDBJ whole genome shotgun (WGS) entry which is preliminary data.</text>
</comment>
<organism evidence="3 4">
    <name type="scientific">Chlamydomonas eustigma</name>
    <dbReference type="NCBI Taxonomy" id="1157962"/>
    <lineage>
        <taxon>Eukaryota</taxon>
        <taxon>Viridiplantae</taxon>
        <taxon>Chlorophyta</taxon>
        <taxon>core chlorophytes</taxon>
        <taxon>Chlorophyceae</taxon>
        <taxon>CS clade</taxon>
        <taxon>Chlamydomonadales</taxon>
        <taxon>Chlamydomonadaceae</taxon>
        <taxon>Chlamydomonas</taxon>
    </lineage>
</organism>
<dbReference type="Proteomes" id="UP000232323">
    <property type="component" value="Unassembled WGS sequence"/>
</dbReference>
<protein>
    <submittedName>
        <fullName evidence="3">Uncharacterized protein</fullName>
    </submittedName>
</protein>
<feature type="region of interest" description="Disordered" evidence="2">
    <location>
        <begin position="307"/>
        <end position="343"/>
    </location>
</feature>
<gene>
    <name evidence="3" type="ORF">CEUSTIGMA_g1254.t1</name>
</gene>
<evidence type="ECO:0000313" key="4">
    <source>
        <dbReference type="Proteomes" id="UP000232323"/>
    </source>
</evidence>
<proteinExistence type="predicted"/>